<proteinExistence type="predicted"/>
<dbReference type="EMBL" id="QZWB01000002">
    <property type="protein sequence ID" value="RJT48679.1"/>
    <property type="molecule type" value="Genomic_DNA"/>
</dbReference>
<comment type="caution">
    <text evidence="2">The sequence shown here is derived from an EMBL/GenBank/DDBJ whole genome shotgun (WGS) entry which is preliminary data.</text>
</comment>
<evidence type="ECO:0000313" key="1">
    <source>
        <dbReference type="EMBL" id="PUT47732.1"/>
    </source>
</evidence>
<dbReference type="AlphaFoldDB" id="A0A3A5L6L4"/>
<reference evidence="2 5" key="3">
    <citation type="submission" date="2018-09" db="EMBL/GenBank/DDBJ databases">
        <title>Draft genome sequences of Legionella taurinensis isolated from water samples.</title>
        <authorList>
            <person name="Chakeri A."/>
            <person name="Allerberger F."/>
            <person name="Kundi M."/>
            <person name="Ruppitsch W."/>
            <person name="Schmid D."/>
        </authorList>
    </citation>
    <scope>NUCLEOTIDE SEQUENCE [LARGE SCALE GENOMIC DNA]</scope>
    <source>
        <strain evidence="2 5">4570-18-6</strain>
    </source>
</reference>
<evidence type="ECO:0000313" key="3">
    <source>
        <dbReference type="EMBL" id="TID42133.1"/>
    </source>
</evidence>
<dbReference type="RefSeq" id="WP_108293326.1">
    <property type="nucleotide sequence ID" value="NZ_CAAAIR010000003.1"/>
</dbReference>
<dbReference type="Proteomes" id="UP000306421">
    <property type="component" value="Unassembled WGS sequence"/>
</dbReference>
<dbReference type="Proteomes" id="UP000251035">
    <property type="component" value="Unassembled WGS sequence"/>
</dbReference>
<evidence type="ECO:0000313" key="2">
    <source>
        <dbReference type="EMBL" id="RJT48679.1"/>
    </source>
</evidence>
<sequence length="136" mass="15329">MFFTAANRLHLQAQQAIAQVSQKIDEHSRLLKDVLPAKEAEAKIHALGLLKQAFKRVECQEVCIADVIHRWAASLRFITLPGTVSQHRHLFYQTDDPARTMPFVKTLLSDYGHVLLKSPLPSSPDSMNHAMPGYDI</sequence>
<dbReference type="Proteomes" id="UP000270757">
    <property type="component" value="Unassembled WGS sequence"/>
</dbReference>
<organism evidence="2 5">
    <name type="scientific">Legionella taurinensis</name>
    <dbReference type="NCBI Taxonomy" id="70611"/>
    <lineage>
        <taxon>Bacteria</taxon>
        <taxon>Pseudomonadati</taxon>
        <taxon>Pseudomonadota</taxon>
        <taxon>Gammaproteobacteria</taxon>
        <taxon>Legionellales</taxon>
        <taxon>Legionellaceae</taxon>
        <taxon>Legionella</taxon>
    </lineage>
</organism>
<dbReference type="EMBL" id="QCXM01000006">
    <property type="protein sequence ID" value="PUT47732.1"/>
    <property type="molecule type" value="Genomic_DNA"/>
</dbReference>
<dbReference type="GeneID" id="48946177"/>
<evidence type="ECO:0000313" key="6">
    <source>
        <dbReference type="Proteomes" id="UP000306421"/>
    </source>
</evidence>
<evidence type="ECO:0000313" key="5">
    <source>
        <dbReference type="Proteomes" id="UP000270757"/>
    </source>
</evidence>
<dbReference type="EMBL" id="QFGG01000007">
    <property type="protein sequence ID" value="TID42133.1"/>
    <property type="molecule type" value="Genomic_DNA"/>
</dbReference>
<reference evidence="3 6" key="2">
    <citation type="submission" date="2018-04" db="EMBL/GenBank/DDBJ databases">
        <title>Whole genome sequence comparison of clinical and drinking water Legionella pneumophila isolates.</title>
        <authorList>
            <person name="Garner E."/>
        </authorList>
    </citation>
    <scope>NUCLEOTIDE SEQUENCE [LARGE SCALE GENOMIC DNA]</scope>
    <source>
        <strain evidence="3 6">WH02</strain>
    </source>
</reference>
<protein>
    <submittedName>
        <fullName evidence="2">Uncharacterized protein</fullName>
    </submittedName>
</protein>
<evidence type="ECO:0000313" key="4">
    <source>
        <dbReference type="Proteomes" id="UP000251035"/>
    </source>
</evidence>
<accession>A0A3A5L6L4</accession>
<keyword evidence="4" id="KW-1185">Reference proteome</keyword>
<name>A0A3A5L6L4_9GAMM</name>
<gene>
    <name evidence="2" type="ORF">D6J04_02785</name>
    <name evidence="1" type="ORF">DB745_07495</name>
    <name evidence="3" type="ORF">DIZ81_09085</name>
</gene>
<dbReference type="OrthoDB" id="9902278at2"/>
<reference evidence="1 4" key="1">
    <citation type="submission" date="2018-04" db="EMBL/GenBank/DDBJ databases">
        <title>Whole genome sequence comparison of clinical and drinking water Legionella pneumophila isolates associated with the Flint Water Crisis.</title>
        <authorList>
            <person name="Garner E."/>
            <person name="Brown C."/>
            <person name="Schwake O."/>
            <person name="Coil D."/>
            <person name="Jospin G."/>
            <person name="Eisen J."/>
            <person name="Edwards M."/>
            <person name="Pruden A."/>
        </authorList>
    </citation>
    <scope>NUCLEOTIDE SEQUENCE [LARGE SCALE GENOMIC DNA]</scope>
    <source>
        <strain evidence="1 4">Genessee03</strain>
    </source>
</reference>